<gene>
    <name evidence="1" type="ORF">NP493_44g05008</name>
</gene>
<dbReference type="PANTHER" id="PTHR15967">
    <property type="entry name" value="E2F-ASSOCIATED PHOSPHOPROTEIN"/>
    <property type="match status" value="1"/>
</dbReference>
<evidence type="ECO:0000313" key="1">
    <source>
        <dbReference type="EMBL" id="KAK2191830.1"/>
    </source>
</evidence>
<evidence type="ECO:0000313" key="2">
    <source>
        <dbReference type="Proteomes" id="UP001209878"/>
    </source>
</evidence>
<reference evidence="1" key="1">
    <citation type="journal article" date="2023" name="Mol. Biol. Evol.">
        <title>Third-Generation Sequencing Reveals the Adaptive Role of the Epigenome in Three Deep-Sea Polychaetes.</title>
        <authorList>
            <person name="Perez M."/>
            <person name="Aroh O."/>
            <person name="Sun Y."/>
            <person name="Lan Y."/>
            <person name="Juniper S.K."/>
            <person name="Young C.R."/>
            <person name="Angers B."/>
            <person name="Qian P.Y."/>
        </authorList>
    </citation>
    <scope>NUCLEOTIDE SEQUENCE</scope>
    <source>
        <strain evidence="1">R07B-5</strain>
    </source>
</reference>
<organism evidence="1 2">
    <name type="scientific">Ridgeia piscesae</name>
    <name type="common">Tubeworm</name>
    <dbReference type="NCBI Taxonomy" id="27915"/>
    <lineage>
        <taxon>Eukaryota</taxon>
        <taxon>Metazoa</taxon>
        <taxon>Spiralia</taxon>
        <taxon>Lophotrochozoa</taxon>
        <taxon>Annelida</taxon>
        <taxon>Polychaeta</taxon>
        <taxon>Sedentaria</taxon>
        <taxon>Canalipalpata</taxon>
        <taxon>Sabellida</taxon>
        <taxon>Siboglinidae</taxon>
        <taxon>Ridgeia</taxon>
    </lineage>
</organism>
<dbReference type="EMBL" id="JAODUO010000044">
    <property type="protein sequence ID" value="KAK2191830.1"/>
    <property type="molecule type" value="Genomic_DNA"/>
</dbReference>
<dbReference type="Proteomes" id="UP001209878">
    <property type="component" value="Unassembled WGS sequence"/>
</dbReference>
<dbReference type="GO" id="GO:0005634">
    <property type="term" value="C:nucleus"/>
    <property type="evidence" value="ECO:0007669"/>
    <property type="project" value="TreeGrafter"/>
</dbReference>
<accession>A0AAD9UJQ6</accession>
<evidence type="ECO:0008006" key="3">
    <source>
        <dbReference type="Google" id="ProtNLM"/>
    </source>
</evidence>
<proteinExistence type="predicted"/>
<dbReference type="Pfam" id="PF10238">
    <property type="entry name" value="Eapp_C"/>
    <property type="match status" value="1"/>
</dbReference>
<dbReference type="AlphaFoldDB" id="A0AAD9UJQ6"/>
<name>A0AAD9UJQ6_RIDPI</name>
<keyword evidence="2" id="KW-1185">Reference proteome</keyword>
<comment type="caution">
    <text evidence="1">The sequence shown here is derived from an EMBL/GenBank/DDBJ whole genome shotgun (WGS) entry which is preliminary data.</text>
</comment>
<dbReference type="InterPro" id="IPR019370">
    <property type="entry name" value="E2F-assoc_phosphoprotein"/>
</dbReference>
<dbReference type="PANTHER" id="PTHR15967:SF0">
    <property type="entry name" value="E2F-ASSOCIATED PHOSPHOPROTEIN"/>
    <property type="match status" value="1"/>
</dbReference>
<protein>
    <recommendedName>
        <fullName evidence="3">E2F-associated phosphoprotein</fullName>
    </recommendedName>
</protein>
<sequence length="166" mass="18940">MKHRSHPNCVSGITGGESGSLSNDDLLYDPSIDDQNQRWVDQQRRKYQPLTAVTTTRPLPHSDAVLNCPACMSLLCLDCQRHSLYKNQYRAMFVMNCNVDRSEILRYPKQADKSRRRSRKQAEAATEQGTSDAAYYAVRCSICTTEVGVFDEDEVFHFFNVLSSYT</sequence>